<evidence type="ECO:0000313" key="2">
    <source>
        <dbReference type="Proteomes" id="UP000620124"/>
    </source>
</evidence>
<dbReference type="Proteomes" id="UP000620124">
    <property type="component" value="Unassembled WGS sequence"/>
</dbReference>
<accession>A0A8H6XN69</accession>
<comment type="caution">
    <text evidence="1">The sequence shown here is derived from an EMBL/GenBank/DDBJ whole genome shotgun (WGS) entry which is preliminary data.</text>
</comment>
<dbReference type="AlphaFoldDB" id="A0A8H6XN69"/>
<proteinExistence type="predicted"/>
<evidence type="ECO:0000313" key="1">
    <source>
        <dbReference type="EMBL" id="KAF7344835.1"/>
    </source>
</evidence>
<name>A0A8H6XN69_9AGAR</name>
<protein>
    <submittedName>
        <fullName evidence="1">Uncharacterized protein</fullName>
    </submittedName>
</protein>
<dbReference type="EMBL" id="JACAZI010000014">
    <property type="protein sequence ID" value="KAF7344835.1"/>
    <property type="molecule type" value="Genomic_DNA"/>
</dbReference>
<sequence length="79" mass="8476">MKGGPPLASEFEIPGAAQQCSISISQACSYHLPAHSALRVRHATCPQRICAITRTCGVYLSPGDACRRLKFFLAAVRST</sequence>
<organism evidence="1 2">
    <name type="scientific">Mycena venus</name>
    <dbReference type="NCBI Taxonomy" id="2733690"/>
    <lineage>
        <taxon>Eukaryota</taxon>
        <taxon>Fungi</taxon>
        <taxon>Dikarya</taxon>
        <taxon>Basidiomycota</taxon>
        <taxon>Agaricomycotina</taxon>
        <taxon>Agaricomycetes</taxon>
        <taxon>Agaricomycetidae</taxon>
        <taxon>Agaricales</taxon>
        <taxon>Marasmiineae</taxon>
        <taxon>Mycenaceae</taxon>
        <taxon>Mycena</taxon>
    </lineage>
</organism>
<reference evidence="1" key="1">
    <citation type="submission" date="2020-05" db="EMBL/GenBank/DDBJ databases">
        <title>Mycena genomes resolve the evolution of fungal bioluminescence.</title>
        <authorList>
            <person name="Tsai I.J."/>
        </authorList>
    </citation>
    <scope>NUCLEOTIDE SEQUENCE</scope>
    <source>
        <strain evidence="1">CCC161011</strain>
    </source>
</reference>
<keyword evidence="2" id="KW-1185">Reference proteome</keyword>
<dbReference type="PROSITE" id="PS51257">
    <property type="entry name" value="PROKAR_LIPOPROTEIN"/>
    <property type="match status" value="1"/>
</dbReference>
<gene>
    <name evidence="1" type="ORF">MVEN_01645000</name>
</gene>